<dbReference type="PANTHER" id="PTHR43689:SF8">
    <property type="entry name" value="ALPHA_BETA-HYDROLASES SUPERFAMILY PROTEIN"/>
    <property type="match status" value="1"/>
</dbReference>
<organism evidence="2 3">
    <name type="scientific">Massilia aerilata</name>
    <dbReference type="NCBI Taxonomy" id="453817"/>
    <lineage>
        <taxon>Bacteria</taxon>
        <taxon>Pseudomonadati</taxon>
        <taxon>Pseudomonadota</taxon>
        <taxon>Betaproteobacteria</taxon>
        <taxon>Burkholderiales</taxon>
        <taxon>Oxalobacteraceae</taxon>
        <taxon>Telluria group</taxon>
        <taxon>Massilia</taxon>
    </lineage>
</organism>
<dbReference type="PRINTS" id="PR00111">
    <property type="entry name" value="ABHYDROLASE"/>
</dbReference>
<dbReference type="Gene3D" id="3.40.50.1820">
    <property type="entry name" value="alpha/beta hydrolase"/>
    <property type="match status" value="1"/>
</dbReference>
<dbReference type="InterPro" id="IPR029058">
    <property type="entry name" value="AB_hydrolase_fold"/>
</dbReference>
<name>A0ABW0RTY0_9BURK</name>
<dbReference type="EMBL" id="JBHSMZ010000001">
    <property type="protein sequence ID" value="MFC5546970.1"/>
    <property type="molecule type" value="Genomic_DNA"/>
</dbReference>
<proteinExistence type="predicted"/>
<feature type="domain" description="AB hydrolase-1" evidence="1">
    <location>
        <begin position="64"/>
        <end position="178"/>
    </location>
</feature>
<comment type="caution">
    <text evidence="2">The sequence shown here is derived from an EMBL/GenBank/DDBJ whole genome shotgun (WGS) entry which is preliminary data.</text>
</comment>
<keyword evidence="2" id="KW-0378">Hydrolase</keyword>
<dbReference type="Pfam" id="PF00561">
    <property type="entry name" value="Abhydrolase_1"/>
    <property type="match status" value="1"/>
</dbReference>
<gene>
    <name evidence="2" type="ORF">ACFPO9_00395</name>
</gene>
<protein>
    <submittedName>
        <fullName evidence="2">Alpha/beta fold hydrolase</fullName>
    </submittedName>
</protein>
<dbReference type="PANTHER" id="PTHR43689">
    <property type="entry name" value="HYDROLASE"/>
    <property type="match status" value="1"/>
</dbReference>
<evidence type="ECO:0000259" key="1">
    <source>
        <dbReference type="Pfam" id="PF00561"/>
    </source>
</evidence>
<sequence length="338" mass="35826">MNIVLTVIGFLLGFVLLFVAILALFTAWTARKVESALPAKGRFIDVPGARLHIREFGEADAERPAIVMIHGLAGQLSHYTYGVAGKLSARHRVVVVDRPGSGYSTRAPETAADLSTQAAAIAALLRTLGLGPAFVVGHSLGGAIALTLALEHPRQVAGLGLLAPLTHLREDVPPAFAGLTIQSPFVRKLLAWTLAIPASIKKSAATLEMVFGPEAVPKDFATRGGGLLSLRPSAFLSASADLQALPACLPLVQARYGELRVPVSVLYGKDDRILDWQANGQALVDKVPGARLELVEGGHMLPVTQVEKTVAFIETALQGLAHDASFPRRRESKLGELT</sequence>
<dbReference type="RefSeq" id="WP_379765375.1">
    <property type="nucleotide sequence ID" value="NZ_JBHSMZ010000001.1"/>
</dbReference>
<evidence type="ECO:0000313" key="2">
    <source>
        <dbReference type="EMBL" id="MFC5546970.1"/>
    </source>
</evidence>
<accession>A0ABW0RTY0</accession>
<keyword evidence="3" id="KW-1185">Reference proteome</keyword>
<reference evidence="3" key="1">
    <citation type="journal article" date="2019" name="Int. J. Syst. Evol. Microbiol.">
        <title>The Global Catalogue of Microorganisms (GCM) 10K type strain sequencing project: providing services to taxonomists for standard genome sequencing and annotation.</title>
        <authorList>
            <consortium name="The Broad Institute Genomics Platform"/>
            <consortium name="The Broad Institute Genome Sequencing Center for Infectious Disease"/>
            <person name="Wu L."/>
            <person name="Ma J."/>
        </authorList>
    </citation>
    <scope>NUCLEOTIDE SEQUENCE [LARGE SCALE GENOMIC DNA]</scope>
    <source>
        <strain evidence="3">CGMCC 4.5798</strain>
    </source>
</reference>
<dbReference type="InterPro" id="IPR000073">
    <property type="entry name" value="AB_hydrolase_1"/>
</dbReference>
<dbReference type="Proteomes" id="UP001596086">
    <property type="component" value="Unassembled WGS sequence"/>
</dbReference>
<evidence type="ECO:0000313" key="3">
    <source>
        <dbReference type="Proteomes" id="UP001596086"/>
    </source>
</evidence>
<dbReference type="GO" id="GO:0016787">
    <property type="term" value="F:hydrolase activity"/>
    <property type="evidence" value="ECO:0007669"/>
    <property type="project" value="UniProtKB-KW"/>
</dbReference>
<dbReference type="SUPFAM" id="SSF53474">
    <property type="entry name" value="alpha/beta-Hydrolases"/>
    <property type="match status" value="1"/>
</dbReference>